<protein>
    <submittedName>
        <fullName evidence="4">General transcriptional corepressor tupA</fullName>
    </submittedName>
</protein>
<evidence type="ECO:0000256" key="1">
    <source>
        <dbReference type="ARBA" id="ARBA00022574"/>
    </source>
</evidence>
<feature type="repeat" description="WD" evidence="3">
    <location>
        <begin position="101"/>
        <end position="127"/>
    </location>
</feature>
<dbReference type="OrthoDB" id="538223at2759"/>
<gene>
    <name evidence="4" type="ORF">TOPH_05275</name>
</gene>
<organism evidence="4 5">
    <name type="scientific">Tolypocladium ophioglossoides (strain CBS 100239)</name>
    <name type="common">Snaketongue truffleclub</name>
    <name type="synonym">Elaphocordyceps ophioglossoides</name>
    <dbReference type="NCBI Taxonomy" id="1163406"/>
    <lineage>
        <taxon>Eukaryota</taxon>
        <taxon>Fungi</taxon>
        <taxon>Dikarya</taxon>
        <taxon>Ascomycota</taxon>
        <taxon>Pezizomycotina</taxon>
        <taxon>Sordariomycetes</taxon>
        <taxon>Hypocreomycetidae</taxon>
        <taxon>Hypocreales</taxon>
        <taxon>Ophiocordycipitaceae</taxon>
        <taxon>Tolypocladium</taxon>
    </lineage>
</organism>
<evidence type="ECO:0000313" key="4">
    <source>
        <dbReference type="EMBL" id="KND90068.1"/>
    </source>
</evidence>
<dbReference type="SUPFAM" id="SSF50978">
    <property type="entry name" value="WD40 repeat-like"/>
    <property type="match status" value="1"/>
</dbReference>
<keyword evidence="1 3" id="KW-0853">WD repeat</keyword>
<comment type="caution">
    <text evidence="4">The sequence shown here is derived from an EMBL/GenBank/DDBJ whole genome shotgun (WGS) entry which is preliminary data.</text>
</comment>
<evidence type="ECO:0000256" key="3">
    <source>
        <dbReference type="PROSITE-ProRule" id="PRU00221"/>
    </source>
</evidence>
<keyword evidence="5" id="KW-1185">Reference proteome</keyword>
<dbReference type="PANTHER" id="PTHR19879">
    <property type="entry name" value="TRANSCRIPTION INITIATION FACTOR TFIID"/>
    <property type="match status" value="1"/>
</dbReference>
<dbReference type="Gene3D" id="2.130.10.10">
    <property type="entry name" value="YVTN repeat-like/Quinoprotein amine dehydrogenase"/>
    <property type="match status" value="2"/>
</dbReference>
<dbReference type="InterPro" id="IPR036322">
    <property type="entry name" value="WD40_repeat_dom_sf"/>
</dbReference>
<dbReference type="InterPro" id="IPR019775">
    <property type="entry name" value="WD40_repeat_CS"/>
</dbReference>
<dbReference type="AlphaFoldDB" id="A0A0L0N7G5"/>
<dbReference type="PROSITE" id="PS50082">
    <property type="entry name" value="WD_REPEATS_2"/>
    <property type="match status" value="1"/>
</dbReference>
<dbReference type="Proteomes" id="UP000036947">
    <property type="component" value="Unassembled WGS sequence"/>
</dbReference>
<accession>A0A0L0N7G5</accession>
<dbReference type="EMBL" id="LFRF01000015">
    <property type="protein sequence ID" value="KND90068.1"/>
    <property type="molecule type" value="Genomic_DNA"/>
</dbReference>
<dbReference type="PROSITE" id="PS00678">
    <property type="entry name" value="WD_REPEATS_1"/>
    <property type="match status" value="1"/>
</dbReference>
<reference evidence="4 5" key="1">
    <citation type="journal article" date="2015" name="BMC Genomics">
        <title>The genome of the truffle-parasite Tolypocladium ophioglossoides and the evolution of antifungal peptaibiotics.</title>
        <authorList>
            <person name="Quandt C.A."/>
            <person name="Bushley K.E."/>
            <person name="Spatafora J.W."/>
        </authorList>
    </citation>
    <scope>NUCLEOTIDE SEQUENCE [LARGE SCALE GENOMIC DNA]</scope>
    <source>
        <strain evidence="4 5">CBS 100239</strain>
    </source>
</reference>
<dbReference type="PANTHER" id="PTHR19879:SF9">
    <property type="entry name" value="TRANSCRIPTION INITIATION FACTOR TFIID SUBUNIT 5"/>
    <property type="match status" value="1"/>
</dbReference>
<proteinExistence type="predicted"/>
<evidence type="ECO:0000313" key="5">
    <source>
        <dbReference type="Proteomes" id="UP000036947"/>
    </source>
</evidence>
<dbReference type="InterPro" id="IPR001680">
    <property type="entry name" value="WD40_rpt"/>
</dbReference>
<keyword evidence="2" id="KW-0677">Repeat</keyword>
<sequence length="245" mass="27068">MPAPHSVQPSWLECSVSRSVTEELYTDSLILATTGDHGTASIWDLATGELRYVLNYESIKHVAFWRDYKFLASANAQKRARRQHLGPEHWLPLLASEKPHDSTSLAAVSEDGTVRVWNLRSGECEVQLGGAEPTPLSASRSWATFTSQGQWESTLGGYVDIANVGSVAFSYDGRIFACLRSKVRLWRFGRRQQGDACNASAMEATGPTWWYSLAAGHWHPRPTNTTSEAITITSRTRPRGNASGN</sequence>
<name>A0A0L0N7G5_TOLOC</name>
<dbReference type="InterPro" id="IPR015943">
    <property type="entry name" value="WD40/YVTN_repeat-like_dom_sf"/>
</dbReference>
<dbReference type="Pfam" id="PF00400">
    <property type="entry name" value="WD40"/>
    <property type="match status" value="1"/>
</dbReference>
<evidence type="ECO:0000256" key="2">
    <source>
        <dbReference type="ARBA" id="ARBA00022737"/>
    </source>
</evidence>